<dbReference type="InterPro" id="IPR004403">
    <property type="entry name" value="Peptide_chain-rel_eRF1/aRF1"/>
</dbReference>
<keyword evidence="10" id="KW-1185">Reference proteome</keyword>
<evidence type="ECO:0000256" key="4">
    <source>
        <dbReference type="ARBA" id="ARBA00022917"/>
    </source>
</evidence>
<reference evidence="9" key="3">
    <citation type="submission" date="2021-03" db="EMBL/GenBank/DDBJ databases">
        <title>Genomic Encyclopedia of Type Strains, Phase IV (KMG-IV): sequencing the most valuable type-strain genomes for metagenomic binning, comparative biology and taxonomic classification.</title>
        <authorList>
            <person name="Goeker M."/>
        </authorList>
    </citation>
    <scope>NUCLEOTIDE SEQUENCE</scope>
    <source>
        <strain evidence="9">DSM 22443</strain>
    </source>
</reference>
<reference evidence="8" key="2">
    <citation type="submission" date="2020-09" db="EMBL/GenBank/DDBJ databases">
        <authorList>
            <person name="Sun Q."/>
            <person name="Ohkuma M."/>
        </authorList>
    </citation>
    <scope>NUCLEOTIDE SEQUENCE</scope>
    <source>
        <strain evidence="8">JCM 16108</strain>
    </source>
</reference>
<feature type="domain" description="eRF1" evidence="6">
    <location>
        <begin position="130"/>
        <end position="250"/>
    </location>
</feature>
<evidence type="ECO:0000259" key="6">
    <source>
        <dbReference type="Pfam" id="PF03464"/>
    </source>
</evidence>
<reference evidence="8" key="1">
    <citation type="journal article" date="2014" name="Int. J. Syst. Evol. Microbiol.">
        <title>Complete genome sequence of Corynebacterium casei LMG S-19264T (=DSM 44701T), isolated from a smear-ripened cheese.</title>
        <authorList>
            <consortium name="US DOE Joint Genome Institute (JGI-PGF)"/>
            <person name="Walter F."/>
            <person name="Albersmeier A."/>
            <person name="Kalinowski J."/>
            <person name="Ruckert C."/>
        </authorList>
    </citation>
    <scope>NUCLEOTIDE SEQUENCE</scope>
    <source>
        <strain evidence="8">JCM 16108</strain>
    </source>
</reference>
<dbReference type="SUPFAM" id="SSF53137">
    <property type="entry name" value="Translational machinery components"/>
    <property type="match status" value="1"/>
</dbReference>
<comment type="subcellular location">
    <subcellularLocation>
        <location evidence="1">Cytoplasm</location>
    </subcellularLocation>
</comment>
<dbReference type="EMBL" id="JAGGKO010000003">
    <property type="protein sequence ID" value="MBP1954957.1"/>
    <property type="molecule type" value="Genomic_DNA"/>
</dbReference>
<dbReference type="InterPro" id="IPR005140">
    <property type="entry name" value="eRF1_Pelota-like_N"/>
</dbReference>
<dbReference type="InterPro" id="IPR024049">
    <property type="entry name" value="eRF1_1_sf"/>
</dbReference>
<organism evidence="8 10">
    <name type="scientific">Halarchaeum rubridurum</name>
    <dbReference type="NCBI Taxonomy" id="489911"/>
    <lineage>
        <taxon>Archaea</taxon>
        <taxon>Methanobacteriati</taxon>
        <taxon>Methanobacteriota</taxon>
        <taxon>Stenosarchaea group</taxon>
        <taxon>Halobacteria</taxon>
        <taxon>Halobacteriales</taxon>
        <taxon>Halobacteriaceae</taxon>
    </lineage>
</organism>
<proteinExistence type="inferred from homology"/>
<dbReference type="Gene3D" id="3.30.420.60">
    <property type="entry name" value="eRF1 domain 2"/>
    <property type="match status" value="1"/>
</dbReference>
<feature type="domain" description="eRF1/Pelota-like N-terminal" evidence="5">
    <location>
        <begin position="10"/>
        <end position="121"/>
    </location>
</feature>
<comment type="similarity">
    <text evidence="2">Belongs to the eukaryotic release factor 1 family.</text>
</comment>
<evidence type="ECO:0000313" key="9">
    <source>
        <dbReference type="EMBL" id="MBP1954957.1"/>
    </source>
</evidence>
<feature type="domain" description="eRF1" evidence="7">
    <location>
        <begin position="261"/>
        <end position="349"/>
    </location>
</feature>
<dbReference type="OrthoDB" id="1011at2157"/>
<evidence type="ECO:0000313" key="10">
    <source>
        <dbReference type="Proteomes" id="UP000614609"/>
    </source>
</evidence>
<sequence length="350" mass="37145">MESADRAARIEAVADASADDDRLVTVAVAHDESLGSMLERVEEAHAKAEYLDGRASEPLREAYEAAARALRDVGETPADGLVVYAGVFDGDSETFVFADPPGRVEESRFEHGNAFVTEPLEGGGTGTATVALVVVERGGAALGRLDESGVTALETLDSDVPGKTRAGGQSADRFRRRREERKREFFASVGEAAGRVFDDPDAVALGGTDVTVAAFREGEHLPGRLASRLAGTYAVSHADPSGLDELASKARGDVTSLDAEVREALAEFFERLPDGEVAYGRETVDDALTYGAVERLLVAETVPASERETYAKRVEDEGGKLVVVPRDVAGGDRFVEGFDGVGALLRFPVE</sequence>
<name>A0A830G127_9EURY</name>
<keyword evidence="4" id="KW-0648">Protein biosynthesis</keyword>
<dbReference type="InterPro" id="IPR005141">
    <property type="entry name" value="eRF1_2"/>
</dbReference>
<dbReference type="SUPFAM" id="SSF55481">
    <property type="entry name" value="N-terminal domain of eukaryotic peptide chain release factor subunit 1, ERF1"/>
    <property type="match status" value="1"/>
</dbReference>
<comment type="caution">
    <text evidence="8">The sequence shown here is derived from an EMBL/GenBank/DDBJ whole genome shotgun (WGS) entry which is preliminary data.</text>
</comment>
<dbReference type="GO" id="GO:0003747">
    <property type="term" value="F:translation release factor activity"/>
    <property type="evidence" value="ECO:0007669"/>
    <property type="project" value="InterPro"/>
</dbReference>
<evidence type="ECO:0000256" key="3">
    <source>
        <dbReference type="ARBA" id="ARBA00022490"/>
    </source>
</evidence>
<dbReference type="AlphaFoldDB" id="A0A830G127"/>
<dbReference type="Pfam" id="PF03463">
    <property type="entry name" value="eRF1_1"/>
    <property type="match status" value="1"/>
</dbReference>
<evidence type="ECO:0000256" key="1">
    <source>
        <dbReference type="ARBA" id="ARBA00004496"/>
    </source>
</evidence>
<gene>
    <name evidence="8" type="ORF">GCM10009017_20340</name>
    <name evidence="9" type="ORF">J2752_001869</name>
</gene>
<evidence type="ECO:0000259" key="7">
    <source>
        <dbReference type="Pfam" id="PF03465"/>
    </source>
</evidence>
<keyword evidence="3" id="KW-0963">Cytoplasm</keyword>
<dbReference type="EMBL" id="BMOO01000004">
    <property type="protein sequence ID" value="GGM70125.1"/>
    <property type="molecule type" value="Genomic_DNA"/>
</dbReference>
<dbReference type="Gene3D" id="3.30.1330.30">
    <property type="match status" value="1"/>
</dbReference>
<evidence type="ECO:0000259" key="5">
    <source>
        <dbReference type="Pfam" id="PF03463"/>
    </source>
</evidence>
<dbReference type="Gene3D" id="3.30.960.10">
    <property type="entry name" value="eRF1 domain 1"/>
    <property type="match status" value="1"/>
</dbReference>
<dbReference type="Pfam" id="PF03465">
    <property type="entry name" value="eRF1_3"/>
    <property type="match status" value="1"/>
</dbReference>
<dbReference type="Proteomes" id="UP000765891">
    <property type="component" value="Unassembled WGS sequence"/>
</dbReference>
<dbReference type="InterPro" id="IPR005142">
    <property type="entry name" value="eRF1_3"/>
</dbReference>
<evidence type="ECO:0000313" key="8">
    <source>
        <dbReference type="EMBL" id="GGM70125.1"/>
    </source>
</evidence>
<dbReference type="InterPro" id="IPR029064">
    <property type="entry name" value="Ribosomal_eL30-like_sf"/>
</dbReference>
<dbReference type="Proteomes" id="UP000614609">
    <property type="component" value="Unassembled WGS sequence"/>
</dbReference>
<dbReference type="RefSeq" id="WP_188872489.1">
    <property type="nucleotide sequence ID" value="NZ_BMOO01000004.1"/>
</dbReference>
<evidence type="ECO:0000256" key="2">
    <source>
        <dbReference type="ARBA" id="ARBA00005326"/>
    </source>
</evidence>
<dbReference type="PANTHER" id="PTHR10113">
    <property type="entry name" value="PEPTIDE CHAIN RELEASE FACTOR SUBUNIT 1"/>
    <property type="match status" value="1"/>
</dbReference>
<protein>
    <submittedName>
        <fullName evidence="9">Peptide chain release factor subunit 1</fullName>
    </submittedName>
</protein>
<dbReference type="Pfam" id="PF03464">
    <property type="entry name" value="eRF1_2"/>
    <property type="match status" value="1"/>
</dbReference>
<accession>A0A830G127</accession>
<dbReference type="InterPro" id="IPR042226">
    <property type="entry name" value="eFR1_2_sf"/>
</dbReference>
<dbReference type="SUPFAM" id="SSF55315">
    <property type="entry name" value="L30e-like"/>
    <property type="match status" value="1"/>
</dbReference>